<evidence type="ECO:0000313" key="2">
    <source>
        <dbReference type="EMBL" id="RID93667.1"/>
    </source>
</evidence>
<sequence>MNEPMSSREIEDVLSSIRRLVSDDLRPTARPATPQPPTTASKLLLTPALRVVPRMEAEEVVVPEAAVTSPDGDTSASRRIEDVVASLGAAVEPDSAWEAEAAAPEWGDAAWPSLPEVVEVDLDSVAEAEVLDFVSADQARLEEAWRDGAWPDGPHPEELEEPSALDDAETAIESDPAAADLAEAEVVAELSRAVEDEVAEKTAAEPGLFAPGDADDFDEEALREVVRDIIREELQGALGERITRNVRKLVRAEISRAIASRDLS</sequence>
<dbReference type="Proteomes" id="UP000266649">
    <property type="component" value="Unassembled WGS sequence"/>
</dbReference>
<feature type="compositionally biased region" description="Acidic residues" evidence="1">
    <location>
        <begin position="158"/>
        <end position="170"/>
    </location>
</feature>
<dbReference type="AlphaFoldDB" id="A0A398BW37"/>
<proteinExistence type="predicted"/>
<name>A0A398BW37_9RHOB</name>
<organism evidence="2 3">
    <name type="scientific">Gemmobacter lutimaris</name>
    <dbReference type="NCBI Taxonomy" id="2306023"/>
    <lineage>
        <taxon>Bacteria</taxon>
        <taxon>Pseudomonadati</taxon>
        <taxon>Pseudomonadota</taxon>
        <taxon>Alphaproteobacteria</taxon>
        <taxon>Rhodobacterales</taxon>
        <taxon>Paracoccaceae</taxon>
        <taxon>Gemmobacter</taxon>
    </lineage>
</organism>
<feature type="region of interest" description="Disordered" evidence="1">
    <location>
        <begin position="147"/>
        <end position="170"/>
    </location>
</feature>
<protein>
    <recommendedName>
        <fullName evidence="4">DUF2497 domain-containing protein</fullName>
    </recommendedName>
</protein>
<dbReference type="EMBL" id="QXXQ01000001">
    <property type="protein sequence ID" value="RID93667.1"/>
    <property type="molecule type" value="Genomic_DNA"/>
</dbReference>
<keyword evidence="3" id="KW-1185">Reference proteome</keyword>
<reference evidence="2 3" key="1">
    <citation type="submission" date="2018-09" db="EMBL/GenBank/DDBJ databases">
        <title>Gemmobacter lutimaris sp. nov., a marine bacterium isolated from tidal flat.</title>
        <authorList>
            <person name="Lee D.W."/>
            <person name="Yoo Y."/>
            <person name="Kim J.-J."/>
            <person name="Kim B.S."/>
        </authorList>
    </citation>
    <scope>NUCLEOTIDE SEQUENCE [LARGE SCALE GENOMIC DNA]</scope>
    <source>
        <strain evidence="2 3">YJ-T1-11</strain>
    </source>
</reference>
<evidence type="ECO:0000256" key="1">
    <source>
        <dbReference type="SAM" id="MobiDB-lite"/>
    </source>
</evidence>
<accession>A0A398BW37</accession>
<evidence type="ECO:0000313" key="3">
    <source>
        <dbReference type="Proteomes" id="UP000266649"/>
    </source>
</evidence>
<evidence type="ECO:0008006" key="4">
    <source>
        <dbReference type="Google" id="ProtNLM"/>
    </source>
</evidence>
<comment type="caution">
    <text evidence="2">The sequence shown here is derived from an EMBL/GenBank/DDBJ whole genome shotgun (WGS) entry which is preliminary data.</text>
</comment>
<gene>
    <name evidence="2" type="ORF">D2N39_01780</name>
</gene>